<protein>
    <recommendedName>
        <fullName evidence="8 9">Ammonium transporter</fullName>
    </recommendedName>
</protein>
<comment type="similarity">
    <text evidence="2 9">Belongs to the ammonia transporter channel (TC 1.A.11.2) family.</text>
</comment>
<evidence type="ECO:0000256" key="3">
    <source>
        <dbReference type="ARBA" id="ARBA00022448"/>
    </source>
</evidence>
<evidence type="ECO:0000256" key="7">
    <source>
        <dbReference type="ARBA" id="ARBA00023177"/>
    </source>
</evidence>
<keyword evidence="7 9" id="KW-0924">Ammonia transport</keyword>
<evidence type="ECO:0000313" key="11">
    <source>
        <dbReference type="EMBL" id="EEB22526.1"/>
    </source>
</evidence>
<feature type="transmembrane region" description="Helical" evidence="9">
    <location>
        <begin position="119"/>
        <end position="141"/>
    </location>
</feature>
<dbReference type="NCBIfam" id="TIGR00836">
    <property type="entry name" value="amt"/>
    <property type="match status" value="1"/>
</dbReference>
<evidence type="ECO:0000256" key="9">
    <source>
        <dbReference type="RuleBase" id="RU362002"/>
    </source>
</evidence>
<organism evidence="11 12">
    <name type="scientific">Bifidobacterium catenulatum DSM 16992 = JCM 1194 = LMG 11043</name>
    <dbReference type="NCBI Taxonomy" id="566552"/>
    <lineage>
        <taxon>Bacteria</taxon>
        <taxon>Bacillati</taxon>
        <taxon>Actinomycetota</taxon>
        <taxon>Actinomycetes</taxon>
        <taxon>Bifidobacteriales</taxon>
        <taxon>Bifidobacteriaceae</taxon>
        <taxon>Bifidobacterium</taxon>
    </lineage>
</organism>
<comment type="subcellular location">
    <subcellularLocation>
        <location evidence="9">Cell membrane</location>
        <topology evidence="9">Multi-pass membrane protein</topology>
    </subcellularLocation>
    <subcellularLocation>
        <location evidence="1">Membrane</location>
        <topology evidence="1">Multi-pass membrane protein</topology>
    </subcellularLocation>
</comment>
<dbReference type="EMBL" id="ABXY01000001">
    <property type="protein sequence ID" value="EEB22526.1"/>
    <property type="molecule type" value="Genomic_DNA"/>
</dbReference>
<accession>B6XSG2</accession>
<dbReference type="Gene3D" id="1.10.3430.10">
    <property type="entry name" value="Ammonium transporter AmtB like domains"/>
    <property type="match status" value="1"/>
</dbReference>
<comment type="caution">
    <text evidence="11">The sequence shown here is derived from an EMBL/GenBank/DDBJ whole genome shotgun (WGS) entry which is preliminary data.</text>
</comment>
<feature type="transmembrane region" description="Helical" evidence="9">
    <location>
        <begin position="382"/>
        <end position="401"/>
    </location>
</feature>
<evidence type="ECO:0000259" key="10">
    <source>
        <dbReference type="Pfam" id="PF00909"/>
    </source>
</evidence>
<feature type="transmembrane region" description="Helical" evidence="9">
    <location>
        <begin position="261"/>
        <end position="283"/>
    </location>
</feature>
<name>B6XSG2_9BIFI</name>
<dbReference type="PANTHER" id="PTHR43029:SF10">
    <property type="entry name" value="AMMONIUM TRANSPORTER MEP2"/>
    <property type="match status" value="1"/>
</dbReference>
<reference evidence="11 12" key="1">
    <citation type="submission" date="2008-10" db="EMBL/GenBank/DDBJ databases">
        <title>Draft genome sequence of Bifidobacterium catenulatum (DSM 16992).</title>
        <authorList>
            <person name="Sudarsanam P."/>
            <person name="Ley R."/>
            <person name="Guruge J."/>
            <person name="Turnbaugh P.J."/>
            <person name="Mahowald M."/>
            <person name="Liep D."/>
            <person name="Gordon J."/>
        </authorList>
    </citation>
    <scope>NUCLEOTIDE SEQUENCE [LARGE SCALE GENOMIC DNA]</scope>
    <source>
        <strain evidence="11 12">DSM 16992</strain>
    </source>
</reference>
<evidence type="ECO:0000313" key="12">
    <source>
        <dbReference type="Proteomes" id="UP000003882"/>
    </source>
</evidence>
<dbReference type="InterPro" id="IPR024041">
    <property type="entry name" value="NH4_transpt_AmtB-like_dom"/>
</dbReference>
<evidence type="ECO:0000256" key="5">
    <source>
        <dbReference type="ARBA" id="ARBA00022989"/>
    </source>
</evidence>
<keyword evidence="4 9" id="KW-0812">Transmembrane</keyword>
<dbReference type="InterPro" id="IPR029020">
    <property type="entry name" value="Ammonium/urea_transptr"/>
</dbReference>
<feature type="transmembrane region" description="Helical" evidence="9">
    <location>
        <begin position="295"/>
        <end position="315"/>
    </location>
</feature>
<dbReference type="InterPro" id="IPR018047">
    <property type="entry name" value="Ammonium_transpt_CS"/>
</dbReference>
<feature type="transmembrane region" description="Helical" evidence="9">
    <location>
        <begin position="356"/>
        <end position="376"/>
    </location>
</feature>
<feature type="transmembrane region" description="Helical" evidence="9">
    <location>
        <begin position="327"/>
        <end position="347"/>
    </location>
</feature>
<feature type="transmembrane region" description="Helical" evidence="9">
    <location>
        <begin position="192"/>
        <end position="211"/>
    </location>
</feature>
<gene>
    <name evidence="11" type="primary">amt</name>
    <name evidence="11" type="ORF">BIFCAT_00162</name>
</gene>
<evidence type="ECO:0000256" key="2">
    <source>
        <dbReference type="ARBA" id="ARBA00005887"/>
    </source>
</evidence>
<dbReference type="Proteomes" id="UP000003882">
    <property type="component" value="Unassembled WGS sequence"/>
</dbReference>
<dbReference type="SUPFAM" id="SSF111352">
    <property type="entry name" value="Ammonium transporter"/>
    <property type="match status" value="1"/>
</dbReference>
<reference evidence="11 12" key="2">
    <citation type="submission" date="2008-10" db="EMBL/GenBank/DDBJ databases">
        <authorList>
            <person name="Fulton L."/>
            <person name="Clifton S."/>
            <person name="Fulton B."/>
            <person name="Xu J."/>
            <person name="Minx P."/>
            <person name="Pepin K.H."/>
            <person name="Johnson M."/>
            <person name="Bhonagiri V."/>
            <person name="Nash W.E."/>
            <person name="Mardis E.R."/>
            <person name="Wilson R.K."/>
        </authorList>
    </citation>
    <scope>NUCLEOTIDE SEQUENCE [LARGE SCALE GENOMIC DNA]</scope>
    <source>
        <strain evidence="11 12">DSM 16992</strain>
    </source>
</reference>
<feature type="domain" description="Ammonium transporter AmtB-like" evidence="10">
    <location>
        <begin position="91"/>
        <end position="498"/>
    </location>
</feature>
<feature type="transmembrane region" description="Helical" evidence="9">
    <location>
        <begin position="413"/>
        <end position="431"/>
    </location>
</feature>
<evidence type="ECO:0000256" key="4">
    <source>
        <dbReference type="ARBA" id="ARBA00022692"/>
    </source>
</evidence>
<evidence type="ECO:0000256" key="6">
    <source>
        <dbReference type="ARBA" id="ARBA00023136"/>
    </source>
</evidence>
<proteinExistence type="inferred from homology"/>
<evidence type="ECO:0000256" key="1">
    <source>
        <dbReference type="ARBA" id="ARBA00004141"/>
    </source>
</evidence>
<dbReference type="PROSITE" id="PS01219">
    <property type="entry name" value="AMMONIUM_TRANSP"/>
    <property type="match status" value="1"/>
</dbReference>
<keyword evidence="3 9" id="KW-0813">Transport</keyword>
<feature type="transmembrane region" description="Helical" evidence="9">
    <location>
        <begin position="218"/>
        <end position="239"/>
    </location>
</feature>
<keyword evidence="5 9" id="KW-1133">Transmembrane helix</keyword>
<evidence type="ECO:0000256" key="8">
    <source>
        <dbReference type="ARBA" id="ARBA00050025"/>
    </source>
</evidence>
<keyword evidence="6 9" id="KW-0472">Membrane</keyword>
<feature type="transmembrane region" description="Helical" evidence="9">
    <location>
        <begin position="451"/>
        <end position="471"/>
    </location>
</feature>
<dbReference type="PANTHER" id="PTHR43029">
    <property type="entry name" value="AMMONIUM TRANSPORTER MEP2"/>
    <property type="match status" value="1"/>
</dbReference>
<sequence>MADTLKNGLILVLSGSVAQSETKHASRFIPPFSVGVMARWRYLAVTRRNVFKTRAAFHTVLSAPYDGAGNVNSKRKKEEGDMGQLDSGNAAWILTSASLVFLMTPGVAFFYGGMVRAKAVLNMMIMEAAALSVTMVIWVLWGWSIAYAGTSVGGVFGDPATGFLLKDSMVSDGGVFTSASLNSNNYPVSVDVAFQSAFAMITVALICGAIAERVKYSTWMIFVALWITFDYAPLAHMVWNGGLLSADGAISQAIGAAAHDFAGGTVVHINAAVAALVIVLIIGKRKGFGTQPFRPHNVPFVMLGAFLLWFGWFGFNAGSAFAANGTAGYAWVSTSAATAAAMLSWGFTEKIRTGHYTAMGAASGIVAGLVAITPAADVVSPLWAIVLGAIAGVLTCLACGLKFKLGYDDSLDVVGVHGVGGFTGTVLIGFFGEGTGLFAGGDWKQLVVQLLVALVAIIWSAVVTGIIAFALEKTIGWRVTEAQEVGGIDLADQGERAYDFAGTASSVLKEVK</sequence>
<dbReference type="GO" id="GO:0005886">
    <property type="term" value="C:plasma membrane"/>
    <property type="evidence" value="ECO:0007669"/>
    <property type="project" value="UniProtKB-SubCell"/>
</dbReference>
<feature type="transmembrane region" description="Helical" evidence="9">
    <location>
        <begin position="90"/>
        <end position="112"/>
    </location>
</feature>
<dbReference type="InterPro" id="IPR001905">
    <property type="entry name" value="Ammonium_transpt"/>
</dbReference>
<dbReference type="Pfam" id="PF00909">
    <property type="entry name" value="Ammonium_transp"/>
    <property type="match status" value="1"/>
</dbReference>
<dbReference type="GO" id="GO:0008519">
    <property type="term" value="F:ammonium channel activity"/>
    <property type="evidence" value="ECO:0007669"/>
    <property type="project" value="InterPro"/>
</dbReference>
<dbReference type="AlphaFoldDB" id="B6XSG2"/>
<dbReference type="eggNOG" id="COG0004">
    <property type="taxonomic scope" value="Bacteria"/>
</dbReference>